<proteinExistence type="predicted"/>
<feature type="compositionally biased region" description="Acidic residues" evidence="1">
    <location>
        <begin position="96"/>
        <end position="105"/>
    </location>
</feature>
<dbReference type="EMBL" id="CAJVPQ010009413">
    <property type="protein sequence ID" value="CAG8715170.1"/>
    <property type="molecule type" value="Genomic_DNA"/>
</dbReference>
<sequence length="105" mass="11368">MGIKKLFCCCKIEDVEPESPTHTPPNDDSEKLPITNTETASDPKPTSIPNNPNDPEKPPSKVITPVLEIPDASPKLSPRIVEDPSPIPLPNIVETTSDDNGDIMD</sequence>
<feature type="region of interest" description="Disordered" evidence="1">
    <location>
        <begin position="14"/>
        <end position="105"/>
    </location>
</feature>
<evidence type="ECO:0000256" key="1">
    <source>
        <dbReference type="SAM" id="MobiDB-lite"/>
    </source>
</evidence>
<protein>
    <submittedName>
        <fullName evidence="2">514_t:CDS:1</fullName>
    </submittedName>
</protein>
<dbReference type="Proteomes" id="UP000789570">
    <property type="component" value="Unassembled WGS sequence"/>
</dbReference>
<evidence type="ECO:0000313" key="3">
    <source>
        <dbReference type="Proteomes" id="UP000789570"/>
    </source>
</evidence>
<name>A0A9N9N9P9_9GLOM</name>
<accession>A0A9N9N9P9</accession>
<gene>
    <name evidence="2" type="ORF">FCALED_LOCUS14120</name>
</gene>
<dbReference type="AlphaFoldDB" id="A0A9N9N9P9"/>
<comment type="caution">
    <text evidence="2">The sequence shown here is derived from an EMBL/GenBank/DDBJ whole genome shotgun (WGS) entry which is preliminary data.</text>
</comment>
<organism evidence="2 3">
    <name type="scientific">Funneliformis caledonium</name>
    <dbReference type="NCBI Taxonomy" id="1117310"/>
    <lineage>
        <taxon>Eukaryota</taxon>
        <taxon>Fungi</taxon>
        <taxon>Fungi incertae sedis</taxon>
        <taxon>Mucoromycota</taxon>
        <taxon>Glomeromycotina</taxon>
        <taxon>Glomeromycetes</taxon>
        <taxon>Glomerales</taxon>
        <taxon>Glomeraceae</taxon>
        <taxon>Funneliformis</taxon>
    </lineage>
</organism>
<feature type="non-terminal residue" evidence="2">
    <location>
        <position position="105"/>
    </location>
</feature>
<reference evidence="2" key="1">
    <citation type="submission" date="2021-06" db="EMBL/GenBank/DDBJ databases">
        <authorList>
            <person name="Kallberg Y."/>
            <person name="Tangrot J."/>
            <person name="Rosling A."/>
        </authorList>
    </citation>
    <scope>NUCLEOTIDE SEQUENCE</scope>
    <source>
        <strain evidence="2">UK204</strain>
    </source>
</reference>
<keyword evidence="3" id="KW-1185">Reference proteome</keyword>
<evidence type="ECO:0000313" key="2">
    <source>
        <dbReference type="EMBL" id="CAG8715170.1"/>
    </source>
</evidence>